<name>A0A5B0X243_9GAMM</name>
<gene>
    <name evidence="2" type="ORF">F0M18_06180</name>
</gene>
<dbReference type="Pfam" id="PF01522">
    <property type="entry name" value="Polysacc_deac_1"/>
    <property type="match status" value="1"/>
</dbReference>
<dbReference type="PANTHER" id="PTHR43123">
    <property type="entry name" value="POLYSACCHARIDE DEACETYLASE-RELATED"/>
    <property type="match status" value="1"/>
</dbReference>
<dbReference type="InterPro" id="IPR002509">
    <property type="entry name" value="NODB_dom"/>
</dbReference>
<proteinExistence type="predicted"/>
<reference evidence="2 3" key="1">
    <citation type="submission" date="2019-09" db="EMBL/GenBank/DDBJ databases">
        <authorList>
            <person name="Chen X.-Y."/>
        </authorList>
    </citation>
    <scope>NUCLEOTIDE SEQUENCE [LARGE SCALE GENOMIC DNA]</scope>
    <source>
        <strain evidence="2 3">NY5</strain>
    </source>
</reference>
<dbReference type="Gene3D" id="3.20.20.370">
    <property type="entry name" value="Glycoside hydrolase/deacetylase"/>
    <property type="match status" value="1"/>
</dbReference>
<feature type="domain" description="NodB homology" evidence="1">
    <location>
        <begin position="74"/>
        <end position="310"/>
    </location>
</feature>
<comment type="caution">
    <text evidence="2">The sequence shown here is derived from an EMBL/GenBank/DDBJ whole genome shotgun (WGS) entry which is preliminary data.</text>
</comment>
<dbReference type="Proteomes" id="UP000323708">
    <property type="component" value="Unassembled WGS sequence"/>
</dbReference>
<keyword evidence="3" id="KW-1185">Reference proteome</keyword>
<evidence type="ECO:0000259" key="1">
    <source>
        <dbReference type="PROSITE" id="PS51677"/>
    </source>
</evidence>
<protein>
    <submittedName>
        <fullName evidence="2">Polysaccharide deacetylase family protein</fullName>
    </submittedName>
</protein>
<accession>A0A5B0X243</accession>
<dbReference type="EMBL" id="VTUX01000002">
    <property type="protein sequence ID" value="KAA1193420.1"/>
    <property type="molecule type" value="Genomic_DNA"/>
</dbReference>
<dbReference type="PROSITE" id="PS51677">
    <property type="entry name" value="NODB"/>
    <property type="match status" value="1"/>
</dbReference>
<dbReference type="SUPFAM" id="SSF88713">
    <property type="entry name" value="Glycoside hydrolase/deacetylase"/>
    <property type="match status" value="1"/>
</dbReference>
<evidence type="ECO:0000313" key="3">
    <source>
        <dbReference type="Proteomes" id="UP000323708"/>
    </source>
</evidence>
<dbReference type="GO" id="GO:0016810">
    <property type="term" value="F:hydrolase activity, acting on carbon-nitrogen (but not peptide) bonds"/>
    <property type="evidence" value="ECO:0007669"/>
    <property type="project" value="InterPro"/>
</dbReference>
<dbReference type="PANTHER" id="PTHR43123:SF4">
    <property type="entry name" value="POLYSACCHARIDE DEACETYLASE"/>
    <property type="match status" value="1"/>
</dbReference>
<organism evidence="2 3">
    <name type="scientific">Pseudohalioglobus sediminis</name>
    <dbReference type="NCBI Taxonomy" id="2606449"/>
    <lineage>
        <taxon>Bacteria</taxon>
        <taxon>Pseudomonadati</taxon>
        <taxon>Pseudomonadota</taxon>
        <taxon>Gammaproteobacteria</taxon>
        <taxon>Cellvibrionales</taxon>
        <taxon>Halieaceae</taxon>
        <taxon>Pseudohalioglobus</taxon>
    </lineage>
</organism>
<dbReference type="CDD" id="cd10979">
    <property type="entry name" value="CE4_PuuE_like"/>
    <property type="match status" value="1"/>
</dbReference>
<dbReference type="AlphaFoldDB" id="A0A5B0X243"/>
<dbReference type="RefSeq" id="WP_149610527.1">
    <property type="nucleotide sequence ID" value="NZ_VTUX01000002.1"/>
</dbReference>
<dbReference type="InterPro" id="IPR011330">
    <property type="entry name" value="Glyco_hydro/deAcase_b/a-brl"/>
</dbReference>
<dbReference type="GO" id="GO:0005975">
    <property type="term" value="P:carbohydrate metabolic process"/>
    <property type="evidence" value="ECO:0007669"/>
    <property type="project" value="InterPro"/>
</dbReference>
<sequence>MALDKEHLEYPHRRYGMDHDRYDWSMLSERRAVTWPEGKRLALWINVGLQFYPLNQRGTPFAVPGGMTMPYPDLRHYSLRDYGNRVGIYRFLQAFDRFGVKATFAMNTELAERTPQLLARICDRGDEILCHGWNMDSLHYGGQDPAEEASLIQRSLDRLRALSGQDITGWISPARNESAKTPDLLAQHGVRYFCDWVNDDMPYRFRTEQGELVAMPLSNELEDRFVLMNNLHSEQSWLEQVCDAADFLLAEAQSGGGRILGLNIHPWMLGQPHRIGKLEAALEYISALPGVWNASASDILTCWQHQQATH</sequence>
<evidence type="ECO:0000313" key="2">
    <source>
        <dbReference type="EMBL" id="KAA1193420.1"/>
    </source>
</evidence>